<dbReference type="AlphaFoldDB" id="A0A6G8ZZ45"/>
<feature type="compositionally biased region" description="Polar residues" evidence="1">
    <location>
        <begin position="30"/>
        <end position="48"/>
    </location>
</feature>
<keyword evidence="2" id="KW-0732">Signal</keyword>
<evidence type="ECO:0000313" key="4">
    <source>
        <dbReference type="Proteomes" id="UP000500895"/>
    </source>
</evidence>
<feature type="chain" id="PRO_5026113842" evidence="2">
    <location>
        <begin position="22"/>
        <end position="601"/>
    </location>
</feature>
<dbReference type="EMBL" id="CP050066">
    <property type="protein sequence ID" value="QIP05492.1"/>
    <property type="molecule type" value="Genomic_DNA"/>
</dbReference>
<dbReference type="RefSeq" id="WP_166466832.1">
    <property type="nucleotide sequence ID" value="NZ_CP050066.2"/>
</dbReference>
<evidence type="ECO:0000313" key="3">
    <source>
        <dbReference type="EMBL" id="QIP05492.1"/>
    </source>
</evidence>
<evidence type="ECO:0000256" key="2">
    <source>
        <dbReference type="SAM" id="SignalP"/>
    </source>
</evidence>
<dbReference type="Gene3D" id="2.160.20.10">
    <property type="entry name" value="Single-stranded right-handed beta-helix, Pectin lyase-like"/>
    <property type="match status" value="1"/>
</dbReference>
<reference evidence="3 4" key="1">
    <citation type="journal article" date="2020" name="Int. J. Syst. Evol. Microbiol.">
        <title>Description and complete genome sequences of Bradyrhizobium symbiodeficiens sp. nov., a non-symbiotic bacterium associated with legumes native to Canada.</title>
        <authorList>
            <person name="Bromfield E.S.P."/>
            <person name="Cloutier S."/>
            <person name="Nguyen H.D.T."/>
        </authorList>
    </citation>
    <scope>NUCLEOTIDE SEQUENCE [LARGE SCALE GENOMIC DNA]</scope>
    <source>
        <strain evidence="3 4">101S1MB</strain>
    </source>
</reference>
<dbReference type="InterPro" id="IPR011050">
    <property type="entry name" value="Pectin_lyase_fold/virulence"/>
</dbReference>
<dbReference type="Proteomes" id="UP000500895">
    <property type="component" value="Chromosome"/>
</dbReference>
<feature type="region of interest" description="Disordered" evidence="1">
    <location>
        <begin position="26"/>
        <end position="48"/>
    </location>
</feature>
<organism evidence="3 4">
    <name type="scientific">Bradyrhizobium symbiodeficiens</name>
    <dbReference type="NCBI Taxonomy" id="1404367"/>
    <lineage>
        <taxon>Bacteria</taxon>
        <taxon>Pseudomonadati</taxon>
        <taxon>Pseudomonadota</taxon>
        <taxon>Alphaproteobacteria</taxon>
        <taxon>Hyphomicrobiales</taxon>
        <taxon>Nitrobacteraceae</taxon>
        <taxon>Bradyrhizobium</taxon>
    </lineage>
</organism>
<proteinExistence type="predicted"/>
<sequence length="601" mass="63963">MRAFFLRLMLLLCICSIGSDANSAGLENPDSGNPKSTPAFSTPASSIQDSVIPADRATRWNPGILSDDQLRLPLGPDGIPSRVQICATLHPGENIQKAIDDCPDGEVVKLNPGTFNVADTVQLTKGIVLRGAGSDGAPSGTTIVKSGGGTVLAIGKDRDFICYNGMMPPGVNLVEDGVKESTTLNVGRSGISATSARTNFSPGDLALVDLLDGPTVQQGDCSFFKRLDRRSVSQRVEIRAVDKNTGNLTLGSPLHWNFRAGGSYQAQISRVTSPTIRWAGVENLKIMGGTNNNYPGATAGGIDISNAAYCWVKDIQTSGTIGGVHISLTGTYRCVVRDSYVHHSAEYGFGKDCYGIVLKCGSAENLIENNIARFMNKPIQLNTTGGGNVIAYNYADNAWSTPGEWQETSIDTHCSFPHMELIEGNIAPHIGIESTHGNSGYLTFFRNYASSQFASPAVWNDGSLVQTRNVAAMIFSGGAIGMNVIGNILGSTKTTTATASRTYESADVRVPSIYNLGNGGAGLADVAATTLLRAGNYDTIHKSVVWADAPLKLPPSLYLSSRPAWWPSEMPWPWAGPDLEPMVGTLPAKLRSDTRYKPPSP</sequence>
<protein>
    <submittedName>
        <fullName evidence="3">Right-handed parallel beta-helix repeat-containing protein</fullName>
    </submittedName>
</protein>
<dbReference type="SUPFAM" id="SSF51126">
    <property type="entry name" value="Pectin lyase-like"/>
    <property type="match status" value="1"/>
</dbReference>
<evidence type="ECO:0000256" key="1">
    <source>
        <dbReference type="SAM" id="MobiDB-lite"/>
    </source>
</evidence>
<accession>A0A6G8ZZ45</accession>
<gene>
    <name evidence="3" type="ORF">HAV00_04150</name>
</gene>
<name>A0A6G8ZZ45_9BRAD</name>
<feature type="signal peptide" evidence="2">
    <location>
        <begin position="1"/>
        <end position="21"/>
    </location>
</feature>
<dbReference type="InterPro" id="IPR012334">
    <property type="entry name" value="Pectin_lyas_fold"/>
</dbReference>